<comment type="similarity">
    <text evidence="1">Belongs to the ATP-dependent AMP-binding enzyme family.</text>
</comment>
<keyword evidence="3" id="KW-0597">Phosphoprotein</keyword>
<dbReference type="GO" id="GO:0070566">
    <property type="term" value="F:adenylyltransferase activity"/>
    <property type="evidence" value="ECO:0007669"/>
    <property type="project" value="TreeGrafter"/>
</dbReference>
<dbReference type="Gene3D" id="3.30.300.30">
    <property type="match status" value="1"/>
</dbReference>
<organism evidence="5 6">
    <name type="scientific">Clostridium kluyveri (strain ATCC 8527 / DSM 555 / NBRC 12016 / NCIMB 10680 / K1)</name>
    <dbReference type="NCBI Taxonomy" id="431943"/>
    <lineage>
        <taxon>Bacteria</taxon>
        <taxon>Bacillati</taxon>
        <taxon>Bacillota</taxon>
        <taxon>Clostridia</taxon>
        <taxon>Eubacteriales</taxon>
        <taxon>Clostridiaceae</taxon>
        <taxon>Clostridium</taxon>
    </lineage>
</organism>
<dbReference type="PANTHER" id="PTHR22754">
    <property type="entry name" value="DISCO-INTERACTING PROTEIN 2 DIP2 -RELATED"/>
    <property type="match status" value="1"/>
</dbReference>
<evidence type="ECO:0000259" key="4">
    <source>
        <dbReference type="PROSITE" id="PS50075"/>
    </source>
</evidence>
<dbReference type="AlphaFoldDB" id="A5MZS3"/>
<dbReference type="STRING" id="431943.CKL_2357"/>
<dbReference type="PROSITE" id="PS00012">
    <property type="entry name" value="PHOSPHOPANTETHEINE"/>
    <property type="match status" value="1"/>
</dbReference>
<evidence type="ECO:0000256" key="3">
    <source>
        <dbReference type="ARBA" id="ARBA00022553"/>
    </source>
</evidence>
<dbReference type="GO" id="GO:0005886">
    <property type="term" value="C:plasma membrane"/>
    <property type="evidence" value="ECO:0007669"/>
    <property type="project" value="TreeGrafter"/>
</dbReference>
<name>A5MZS3_CLOK5</name>
<proteinExistence type="inferred from homology"/>
<dbReference type="SUPFAM" id="SSF56801">
    <property type="entry name" value="Acetyl-CoA synthetase-like"/>
    <property type="match status" value="1"/>
</dbReference>
<dbReference type="HOGENOM" id="CLU_000022_23_7_9"/>
<sequence>MVYNSLLEVIESAKKSPNGITFVSGKNKEKHLNYDELFLEACKILGVLQLDGIKPGFELVFQIEDDEKFISVFWACILGKIIPVPITVANKDEYRLKLLKVWKILNNPFLITDKKIFLSIEKYLFKNHSTEEYEAIKHNTIFLEEIKENERSGQLMQSSLDDIAFIQFSSGSTGDPKGVVLTHKNLLTNINAIINCAKLTDGDRALSWMPLTHDMGLIGFHLTTTMLKINQYIIPTTLFIRRPNLWMHKVNQHRISLTSSPNFGYKYFLSHFKPESAEEWDLSCIRLIFNGAEPISIDLCEEFLNKMECYKLNKKSIFNVYGLAEASLAVTFPSVNEEMASVHVLRGSLSVGDKVIEGKGNGSIRLADLGSPVTDCSVRICNDNNEILPDKTLGNIQIRGDNVTERYYNNEEATSKLILKDGWLDTGDLGFIENNRLIVTGRAKDIIFVNGQNYYPHDIEKASEGVEGIELGKIALCGVFDNRFQRDVILAFIMFKKKIEEFMPLALELKRYISYNRGVNLDFIIPVKHIPKTTSGKIQRYKLGEMYLQGEYNDVLKEMEYLKERLCKDKIYENPITEIEKTLVSVCGEFLPVSSININDNFFDIGASSIILNQITHRLESIYPEKISVMDLFAYPTIAKLAAFLEKGQAITLPILKIPEEFINKRRDIISAPVMFQFKLYQEQYKSVQGLCRNKNISVEDFMTSLYIFMLSRVSKEPVVSIQLMIHKEDMVYSGSYNISKMKEFSHLSPDKISEGGFWYSINDVDQVRLERDKSSYAILLYNREFMSCNVELLNVYDILMEMNTKDDEIEFFCEYNNLKLSAHGISKMMNDYANSILSNI</sequence>
<dbReference type="Proteomes" id="UP000002411">
    <property type="component" value="Chromosome"/>
</dbReference>
<evidence type="ECO:0000313" key="5">
    <source>
        <dbReference type="EMBL" id="EDK34369.1"/>
    </source>
</evidence>
<dbReference type="GO" id="GO:0006633">
    <property type="term" value="P:fatty acid biosynthetic process"/>
    <property type="evidence" value="ECO:0007669"/>
    <property type="project" value="TreeGrafter"/>
</dbReference>
<evidence type="ECO:0000313" key="6">
    <source>
        <dbReference type="Proteomes" id="UP000002411"/>
    </source>
</evidence>
<dbReference type="InterPro" id="IPR036736">
    <property type="entry name" value="ACP-like_sf"/>
</dbReference>
<dbReference type="Pfam" id="PF00550">
    <property type="entry name" value="PP-binding"/>
    <property type="match status" value="1"/>
</dbReference>
<keyword evidence="6" id="KW-1185">Reference proteome</keyword>
<dbReference type="InterPro" id="IPR020845">
    <property type="entry name" value="AMP-binding_CS"/>
</dbReference>
<dbReference type="InterPro" id="IPR042099">
    <property type="entry name" value="ANL_N_sf"/>
</dbReference>
<dbReference type="RefSeq" id="WP_012102701.1">
    <property type="nucleotide sequence ID" value="NC_009706.1"/>
</dbReference>
<dbReference type="Gene3D" id="1.10.1200.10">
    <property type="entry name" value="ACP-like"/>
    <property type="match status" value="1"/>
</dbReference>
<dbReference type="PROSITE" id="PS00455">
    <property type="entry name" value="AMP_BINDING"/>
    <property type="match status" value="1"/>
</dbReference>
<reference evidence="5 6" key="1">
    <citation type="journal article" date="2008" name="Proc. Natl. Acad. Sci. U.S.A.">
        <title>The genome of Clostridium kluyveri, a strict anaerobe with unique metabolic features.</title>
        <authorList>
            <person name="Seedorf H."/>
            <person name="Fricke W.F."/>
            <person name="Veith B."/>
            <person name="Brueggemann H."/>
            <person name="Liesegang H."/>
            <person name="Strittmatter A."/>
            <person name="Miethke M."/>
            <person name="Buckel W."/>
            <person name="Hinderberger J."/>
            <person name="Li F."/>
            <person name="Hagemeier C."/>
            <person name="Thauer R.K."/>
            <person name="Gottschalk G."/>
        </authorList>
    </citation>
    <scope>NUCLEOTIDE SEQUENCE [LARGE SCALE GENOMIC DNA]</scope>
    <source>
        <strain evidence="6">ATCC 8527 / DSM 555 / NCIMB 10680</strain>
    </source>
</reference>
<feature type="domain" description="Carrier" evidence="4">
    <location>
        <begin position="574"/>
        <end position="649"/>
    </location>
</feature>
<dbReference type="EMBL" id="CP000673">
    <property type="protein sequence ID" value="EDK34369.1"/>
    <property type="molecule type" value="Genomic_DNA"/>
</dbReference>
<dbReference type="InterPro" id="IPR009081">
    <property type="entry name" value="PP-bd_ACP"/>
</dbReference>
<dbReference type="InterPro" id="IPR045851">
    <property type="entry name" value="AMP-bd_C_sf"/>
</dbReference>
<dbReference type="Gene3D" id="3.40.50.12780">
    <property type="entry name" value="N-terminal domain of ligase-like"/>
    <property type="match status" value="1"/>
</dbReference>
<protein>
    <submittedName>
        <fullName evidence="5">Predicted NRPS adenylation domain</fullName>
    </submittedName>
</protein>
<evidence type="ECO:0000256" key="2">
    <source>
        <dbReference type="ARBA" id="ARBA00022450"/>
    </source>
</evidence>
<dbReference type="KEGG" id="ckl:CKL_2357"/>
<dbReference type="PROSITE" id="PS50075">
    <property type="entry name" value="CARRIER"/>
    <property type="match status" value="1"/>
</dbReference>
<keyword evidence="2" id="KW-0596">Phosphopantetheine</keyword>
<dbReference type="InterPro" id="IPR000873">
    <property type="entry name" value="AMP-dep_synth/lig_dom"/>
</dbReference>
<dbReference type="Pfam" id="PF00501">
    <property type="entry name" value="AMP-binding"/>
    <property type="match status" value="1"/>
</dbReference>
<dbReference type="InterPro" id="IPR006162">
    <property type="entry name" value="Ppantetheine_attach_site"/>
</dbReference>
<dbReference type="eggNOG" id="COG0318">
    <property type="taxonomic scope" value="Bacteria"/>
</dbReference>
<gene>
    <name evidence="5" type="ordered locus">CKL_2357</name>
</gene>
<dbReference type="SUPFAM" id="SSF47336">
    <property type="entry name" value="ACP-like"/>
    <property type="match status" value="1"/>
</dbReference>
<dbReference type="PANTHER" id="PTHR22754:SF32">
    <property type="entry name" value="DISCO-INTERACTING PROTEIN 2"/>
    <property type="match status" value="1"/>
</dbReference>
<accession>A5MZS3</accession>
<evidence type="ECO:0000256" key="1">
    <source>
        <dbReference type="ARBA" id="ARBA00006432"/>
    </source>
</evidence>